<comment type="caution">
    <text evidence="9">The sequence shown here is derived from an EMBL/GenBank/DDBJ whole genome shotgun (WGS) entry which is preliminary data.</text>
</comment>
<dbReference type="AlphaFoldDB" id="A0A833R2Q2"/>
<comment type="function">
    <text evidence="7">Aux/IAA proteins are short-lived transcriptional factors that function as repressors of early auxin response genes at low auxin concentrations.</text>
</comment>
<dbReference type="Gene3D" id="1.10.20.140">
    <property type="match status" value="1"/>
</dbReference>
<dbReference type="InterPro" id="IPR018022">
    <property type="entry name" value="IPT"/>
</dbReference>
<dbReference type="GO" id="GO:0006400">
    <property type="term" value="P:tRNA modification"/>
    <property type="evidence" value="ECO:0007669"/>
    <property type="project" value="TreeGrafter"/>
</dbReference>
<dbReference type="PANTHER" id="PTHR11088">
    <property type="entry name" value="TRNA DIMETHYLALLYLTRANSFERASE"/>
    <property type="match status" value="1"/>
</dbReference>
<keyword evidence="7" id="KW-0927">Auxin signaling pathway</keyword>
<dbReference type="GO" id="GO:0005524">
    <property type="term" value="F:ATP binding"/>
    <property type="evidence" value="ECO:0007669"/>
    <property type="project" value="UniProtKB-KW"/>
</dbReference>
<keyword evidence="7" id="KW-0678">Repressor</keyword>
<evidence type="ECO:0000256" key="6">
    <source>
        <dbReference type="RuleBase" id="RU003785"/>
    </source>
</evidence>
<feature type="domain" description="AUX/IAA" evidence="8">
    <location>
        <begin position="448"/>
        <end position="528"/>
    </location>
</feature>
<dbReference type="NCBIfam" id="TIGR00174">
    <property type="entry name" value="miaA"/>
    <property type="match status" value="1"/>
</dbReference>
<dbReference type="GO" id="GO:0009734">
    <property type="term" value="P:auxin-activated signaling pathway"/>
    <property type="evidence" value="ECO:0007669"/>
    <property type="project" value="UniProtKB-UniRule"/>
</dbReference>
<evidence type="ECO:0000256" key="5">
    <source>
        <dbReference type="ARBA" id="ARBA00022840"/>
    </source>
</evidence>
<name>A0A833R2Q2_9POAL</name>
<dbReference type="InterPro" id="IPR039657">
    <property type="entry name" value="Dimethylallyltransferase"/>
</dbReference>
<evidence type="ECO:0000256" key="2">
    <source>
        <dbReference type="ARBA" id="ARBA00022679"/>
    </source>
</evidence>
<keyword evidence="7" id="KW-0539">Nucleus</keyword>
<dbReference type="InterPro" id="IPR033389">
    <property type="entry name" value="AUX/IAA_dom"/>
</dbReference>
<gene>
    <name evidence="9" type="ORF">FCM35_KLT18007</name>
</gene>
<dbReference type="PANTHER" id="PTHR11088:SF82">
    <property type="entry name" value="TRNA DIMETHYLALLYLTRANSFERASE 2"/>
    <property type="match status" value="1"/>
</dbReference>
<dbReference type="GO" id="GO:0009691">
    <property type="term" value="P:cytokinin biosynthetic process"/>
    <property type="evidence" value="ECO:0007669"/>
    <property type="project" value="UniProtKB-KW"/>
</dbReference>
<evidence type="ECO:0000313" key="9">
    <source>
        <dbReference type="EMBL" id="KAF3337420.1"/>
    </source>
</evidence>
<comment type="similarity">
    <text evidence="1 6">Belongs to the IPP transferase family.</text>
</comment>
<dbReference type="SUPFAM" id="SSF52540">
    <property type="entry name" value="P-loop containing nucleoside triphosphate hydrolases"/>
    <property type="match status" value="1"/>
</dbReference>
<keyword evidence="7" id="KW-0805">Transcription regulation</keyword>
<sequence>MAEAQVDGCSASASQSTAEICLNLNPNFDGDGKDEKKKKVVVIMGATGAGKSKLSIDLASYFSGVEVVNADSMQVYCGLDVLTNKVPLPERKDIPHHLLGTVDASMEFTSKHFRDFAIPIIDDILSRDSLPVIVGGTNYYIQALLSPFLFDDMHETLSEFSDTSTPGERDLGDVEPDGGYDCLSEIDPVAANRIHPNDHRKIWRYLSLYSSTGMLPSKLFQGGTSQRWGRDGNFRYQCCFLWIDASLEVLDKYINERVDVMMHSGMLDEVADIYNSTANAVYTKGLLQAIGVREFDEFFKKYVENIFENHNNINSSWDVVMRSGDEEIKDLLKECVDKFKNNTRRLVRRQRRRLAHLREDFGWDLHHIDATEAFLCREEEVWKRCVVEPSVAVISTFLSKDGAIRSDCTPCTEKSHNGVSRDLWTQFMCEACGNRVLRGTHEWEQHKQGRAHRKRVASFKKKNISTGVIMEGMAVGRAVDLMRFTTYDELYAKLEELFGLDNKNISDKGTSAWEVRDEARAGKPLQGDAVTILTEEAGTADPKLKPYEVSM</sequence>
<dbReference type="GO" id="GO:0005739">
    <property type="term" value="C:mitochondrion"/>
    <property type="evidence" value="ECO:0007669"/>
    <property type="project" value="TreeGrafter"/>
</dbReference>
<protein>
    <recommendedName>
        <fullName evidence="7">Auxin-responsive protein</fullName>
    </recommendedName>
</protein>
<dbReference type="HAMAP" id="MF_00185">
    <property type="entry name" value="IPP_trans"/>
    <property type="match status" value="1"/>
</dbReference>
<keyword evidence="4 6" id="KW-0547">Nucleotide-binding</keyword>
<dbReference type="FunFam" id="3.30.160.60:FF:002405">
    <property type="entry name" value="tRNA dimethylallyltransferase"/>
    <property type="match status" value="1"/>
</dbReference>
<evidence type="ECO:0000256" key="3">
    <source>
        <dbReference type="ARBA" id="ARBA00022712"/>
    </source>
</evidence>
<keyword evidence="7" id="KW-0804">Transcription</keyword>
<dbReference type="Gene3D" id="3.10.20.90">
    <property type="entry name" value="Phosphatidylinositol 3-kinase Catalytic Subunit, Chain A, domain 1"/>
    <property type="match status" value="1"/>
</dbReference>
<dbReference type="Pfam" id="PF01715">
    <property type="entry name" value="IPPT"/>
    <property type="match status" value="1"/>
</dbReference>
<keyword evidence="3" id="KW-0203">Cytokinin biosynthesis</keyword>
<reference evidence="9" key="1">
    <citation type="submission" date="2020-01" db="EMBL/GenBank/DDBJ databases">
        <title>Genome sequence of Kobresia littledalei, the first chromosome-level genome in the family Cyperaceae.</title>
        <authorList>
            <person name="Qu G."/>
        </authorList>
    </citation>
    <scope>NUCLEOTIDE SEQUENCE</scope>
    <source>
        <strain evidence="9">C.B.Clarke</strain>
        <tissue evidence="9">Leaf</tissue>
    </source>
</reference>
<evidence type="ECO:0000313" key="10">
    <source>
        <dbReference type="Proteomes" id="UP000623129"/>
    </source>
</evidence>
<dbReference type="Gene3D" id="3.40.50.300">
    <property type="entry name" value="P-loop containing nucleotide triphosphate hydrolases"/>
    <property type="match status" value="1"/>
</dbReference>
<keyword evidence="5 6" id="KW-0067">ATP-binding</keyword>
<dbReference type="Proteomes" id="UP000623129">
    <property type="component" value="Unassembled WGS sequence"/>
</dbReference>
<dbReference type="Gene3D" id="3.30.160.60">
    <property type="entry name" value="Classic Zinc Finger"/>
    <property type="match status" value="1"/>
</dbReference>
<keyword evidence="2 6" id="KW-0808">Transferase</keyword>
<dbReference type="Pfam" id="PF02309">
    <property type="entry name" value="AUX_IAA"/>
    <property type="match status" value="1"/>
</dbReference>
<comment type="subunit">
    <text evidence="7">Homodimers and heterodimers.</text>
</comment>
<evidence type="ECO:0000256" key="4">
    <source>
        <dbReference type="ARBA" id="ARBA00022741"/>
    </source>
</evidence>
<accession>A0A833R2Q2</accession>
<dbReference type="InterPro" id="IPR027417">
    <property type="entry name" value="P-loop_NTPase"/>
</dbReference>
<dbReference type="GO" id="GO:0052381">
    <property type="term" value="F:tRNA dimethylallyltransferase activity"/>
    <property type="evidence" value="ECO:0007669"/>
    <property type="project" value="InterPro"/>
</dbReference>
<comment type="similarity">
    <text evidence="7">Belongs to the Aux/IAA family.</text>
</comment>
<evidence type="ECO:0000259" key="8">
    <source>
        <dbReference type="Pfam" id="PF02309"/>
    </source>
</evidence>
<comment type="subcellular location">
    <subcellularLocation>
        <location evidence="7">Nucleus</location>
    </subcellularLocation>
</comment>
<organism evidence="9 10">
    <name type="scientific">Carex littledalei</name>
    <dbReference type="NCBI Taxonomy" id="544730"/>
    <lineage>
        <taxon>Eukaryota</taxon>
        <taxon>Viridiplantae</taxon>
        <taxon>Streptophyta</taxon>
        <taxon>Embryophyta</taxon>
        <taxon>Tracheophyta</taxon>
        <taxon>Spermatophyta</taxon>
        <taxon>Magnoliopsida</taxon>
        <taxon>Liliopsida</taxon>
        <taxon>Poales</taxon>
        <taxon>Cyperaceae</taxon>
        <taxon>Cyperoideae</taxon>
        <taxon>Cariceae</taxon>
        <taxon>Carex</taxon>
        <taxon>Carex subgen. Euthyceras</taxon>
    </lineage>
</organism>
<dbReference type="OrthoDB" id="775260at2759"/>
<evidence type="ECO:0000256" key="1">
    <source>
        <dbReference type="ARBA" id="ARBA00005842"/>
    </source>
</evidence>
<dbReference type="GO" id="GO:0005634">
    <property type="term" value="C:nucleus"/>
    <property type="evidence" value="ECO:0007669"/>
    <property type="project" value="UniProtKB-SubCell"/>
</dbReference>
<proteinExistence type="inferred from homology"/>
<dbReference type="EMBL" id="SWLB01000006">
    <property type="protein sequence ID" value="KAF3337420.1"/>
    <property type="molecule type" value="Genomic_DNA"/>
</dbReference>
<keyword evidence="10" id="KW-1185">Reference proteome</keyword>
<evidence type="ECO:0000256" key="7">
    <source>
        <dbReference type="RuleBase" id="RU004549"/>
    </source>
</evidence>